<reference evidence="2" key="2">
    <citation type="submission" date="2020-08" db="EMBL/GenBank/DDBJ databases">
        <authorList>
            <person name="Chen M."/>
            <person name="Teng W."/>
            <person name="Zhao L."/>
            <person name="Hu C."/>
            <person name="Zhou Y."/>
            <person name="Han B."/>
            <person name="Song L."/>
            <person name="Shu W."/>
        </authorList>
    </citation>
    <scope>NUCLEOTIDE SEQUENCE</scope>
    <source>
        <strain evidence="2">FACHB-1277</strain>
    </source>
</reference>
<name>A0A926UQL0_9CYAN</name>
<dbReference type="Proteomes" id="UP000631421">
    <property type="component" value="Unassembled WGS sequence"/>
</dbReference>
<sequence length="115" mass="13412">MNHTLTASRLINDCQIEALSKQIAEKFSPEKIILFGSYAYGVPHDSSDVDLLIVMEFTGRKLEKRMEIWRQVQPTFATDLIIRSPSEMIWRYEQFDPLVRNAVDFGKVLYERNNS</sequence>
<dbReference type="InterPro" id="IPR041633">
    <property type="entry name" value="Polbeta"/>
</dbReference>
<dbReference type="Pfam" id="PF18765">
    <property type="entry name" value="Polbeta"/>
    <property type="match status" value="1"/>
</dbReference>
<dbReference type="PANTHER" id="PTHR37030:SF1">
    <property type="entry name" value="NUCLEOTIDYLTRANSFERASE"/>
    <property type="match status" value="1"/>
</dbReference>
<dbReference type="CDD" id="cd05403">
    <property type="entry name" value="NT_KNTase_like"/>
    <property type="match status" value="1"/>
</dbReference>
<dbReference type="InterPro" id="IPR043519">
    <property type="entry name" value="NT_sf"/>
</dbReference>
<dbReference type="RefSeq" id="WP_190349246.1">
    <property type="nucleotide sequence ID" value="NZ_JACJPY010000004.1"/>
</dbReference>
<comment type="caution">
    <text evidence="2">The sequence shown here is derived from an EMBL/GenBank/DDBJ whole genome shotgun (WGS) entry which is preliminary data.</text>
</comment>
<dbReference type="EMBL" id="JACJPY010000004">
    <property type="protein sequence ID" value="MBD2148903.1"/>
    <property type="molecule type" value="Genomic_DNA"/>
</dbReference>
<dbReference type="Gene3D" id="3.30.460.10">
    <property type="entry name" value="Beta Polymerase, domain 2"/>
    <property type="match status" value="1"/>
</dbReference>
<feature type="domain" description="Polymerase beta nucleotidyltransferase" evidence="1">
    <location>
        <begin position="21"/>
        <end position="114"/>
    </location>
</feature>
<accession>A0A926UQL0</accession>
<evidence type="ECO:0000313" key="3">
    <source>
        <dbReference type="Proteomes" id="UP000631421"/>
    </source>
</evidence>
<evidence type="ECO:0000313" key="2">
    <source>
        <dbReference type="EMBL" id="MBD2148903.1"/>
    </source>
</evidence>
<protein>
    <submittedName>
        <fullName evidence="2">Nucleotidyltransferase domain-containing protein</fullName>
    </submittedName>
</protein>
<reference evidence="2" key="1">
    <citation type="journal article" date="2015" name="ISME J.">
        <title>Draft Genome Sequence of Streptomyces incarnatus NRRL8089, which Produces the Nucleoside Antibiotic Sinefungin.</title>
        <authorList>
            <person name="Oshima K."/>
            <person name="Hattori M."/>
            <person name="Shimizu H."/>
            <person name="Fukuda K."/>
            <person name="Nemoto M."/>
            <person name="Inagaki K."/>
            <person name="Tamura T."/>
        </authorList>
    </citation>
    <scope>NUCLEOTIDE SEQUENCE</scope>
    <source>
        <strain evidence="2">FACHB-1277</strain>
    </source>
</reference>
<dbReference type="AlphaFoldDB" id="A0A926UQL0"/>
<proteinExistence type="predicted"/>
<dbReference type="PANTHER" id="PTHR37030">
    <property type="entry name" value="NUCLEOTIDYLTRANSFERASE"/>
    <property type="match status" value="1"/>
</dbReference>
<keyword evidence="3" id="KW-1185">Reference proteome</keyword>
<organism evidence="2 3">
    <name type="scientific">Pseudanabaena cinerea FACHB-1277</name>
    <dbReference type="NCBI Taxonomy" id="2949581"/>
    <lineage>
        <taxon>Bacteria</taxon>
        <taxon>Bacillati</taxon>
        <taxon>Cyanobacteriota</taxon>
        <taxon>Cyanophyceae</taxon>
        <taxon>Pseudanabaenales</taxon>
        <taxon>Pseudanabaenaceae</taxon>
        <taxon>Pseudanabaena</taxon>
        <taxon>Pseudanabaena cinerea</taxon>
    </lineage>
</organism>
<gene>
    <name evidence="2" type="ORF">H6F44_01990</name>
</gene>
<dbReference type="SUPFAM" id="SSF81301">
    <property type="entry name" value="Nucleotidyltransferase"/>
    <property type="match status" value="1"/>
</dbReference>
<evidence type="ECO:0000259" key="1">
    <source>
        <dbReference type="Pfam" id="PF18765"/>
    </source>
</evidence>